<keyword evidence="3" id="KW-1185">Reference proteome</keyword>
<dbReference type="InParanoid" id="A0A409WRC8"/>
<comment type="caution">
    <text evidence="2">The sequence shown here is derived from an EMBL/GenBank/DDBJ whole genome shotgun (WGS) entry which is preliminary data.</text>
</comment>
<organism evidence="2 3">
    <name type="scientific">Panaeolus cyanescens</name>
    <dbReference type="NCBI Taxonomy" id="181874"/>
    <lineage>
        <taxon>Eukaryota</taxon>
        <taxon>Fungi</taxon>
        <taxon>Dikarya</taxon>
        <taxon>Basidiomycota</taxon>
        <taxon>Agaricomycotina</taxon>
        <taxon>Agaricomycetes</taxon>
        <taxon>Agaricomycetidae</taxon>
        <taxon>Agaricales</taxon>
        <taxon>Agaricineae</taxon>
        <taxon>Galeropsidaceae</taxon>
        <taxon>Panaeolus</taxon>
    </lineage>
</organism>
<evidence type="ECO:0000256" key="1">
    <source>
        <dbReference type="SAM" id="MobiDB-lite"/>
    </source>
</evidence>
<feature type="compositionally biased region" description="Polar residues" evidence="1">
    <location>
        <begin position="101"/>
        <end position="110"/>
    </location>
</feature>
<name>A0A409WRC8_9AGAR</name>
<feature type="compositionally biased region" description="Pro residues" evidence="1">
    <location>
        <begin position="117"/>
        <end position="138"/>
    </location>
</feature>
<gene>
    <name evidence="2" type="ORF">CVT24_008677</name>
</gene>
<feature type="region of interest" description="Disordered" evidence="1">
    <location>
        <begin position="101"/>
        <end position="138"/>
    </location>
</feature>
<proteinExistence type="predicted"/>
<dbReference type="EMBL" id="NHTK01005312">
    <property type="protein sequence ID" value="PPQ81064.1"/>
    <property type="molecule type" value="Genomic_DNA"/>
</dbReference>
<accession>A0A409WRC8</accession>
<dbReference type="Proteomes" id="UP000284842">
    <property type="component" value="Unassembled WGS sequence"/>
</dbReference>
<sequence>MYSTSTQSSSCSPTRYQDHTDSYQLEHHHLRLPRYYQHHTTTSDVRCATNPTNTIPPPPTCDVLPTQYQHHHLRWTLILIIFTDMLPRPYQDDHLRCTTNSIPAPSTSDVPTAINTIPPPPTSDVLPTPPPPTYLTST</sequence>
<reference evidence="2 3" key="1">
    <citation type="journal article" date="2018" name="Evol. Lett.">
        <title>Horizontal gene cluster transfer increased hallucinogenic mushroom diversity.</title>
        <authorList>
            <person name="Reynolds H.T."/>
            <person name="Vijayakumar V."/>
            <person name="Gluck-Thaler E."/>
            <person name="Korotkin H.B."/>
            <person name="Matheny P.B."/>
            <person name="Slot J.C."/>
        </authorList>
    </citation>
    <scope>NUCLEOTIDE SEQUENCE [LARGE SCALE GENOMIC DNA]</scope>
    <source>
        <strain evidence="2 3">2629</strain>
    </source>
</reference>
<evidence type="ECO:0000313" key="2">
    <source>
        <dbReference type="EMBL" id="PPQ81064.1"/>
    </source>
</evidence>
<protein>
    <submittedName>
        <fullName evidence="2">Uncharacterized protein</fullName>
    </submittedName>
</protein>
<dbReference type="AlphaFoldDB" id="A0A409WRC8"/>
<evidence type="ECO:0000313" key="3">
    <source>
        <dbReference type="Proteomes" id="UP000284842"/>
    </source>
</evidence>